<dbReference type="EMBL" id="KN835219">
    <property type="protein sequence ID" value="KIK43189.1"/>
    <property type="molecule type" value="Genomic_DNA"/>
</dbReference>
<dbReference type="Proteomes" id="UP000054485">
    <property type="component" value="Unassembled WGS sequence"/>
</dbReference>
<reference evidence="1 2" key="1">
    <citation type="submission" date="2014-04" db="EMBL/GenBank/DDBJ databases">
        <authorList>
            <consortium name="DOE Joint Genome Institute"/>
            <person name="Kuo A."/>
            <person name="Ruytinx J."/>
            <person name="Rineau F."/>
            <person name="Colpaert J."/>
            <person name="Kohler A."/>
            <person name="Nagy L.G."/>
            <person name="Floudas D."/>
            <person name="Copeland A."/>
            <person name="Barry K.W."/>
            <person name="Cichocki N."/>
            <person name="Veneault-Fourrey C."/>
            <person name="LaButti K."/>
            <person name="Lindquist E.A."/>
            <person name="Lipzen A."/>
            <person name="Lundell T."/>
            <person name="Morin E."/>
            <person name="Murat C."/>
            <person name="Sun H."/>
            <person name="Tunlid A."/>
            <person name="Henrissat B."/>
            <person name="Grigoriev I.V."/>
            <person name="Hibbett D.S."/>
            <person name="Martin F."/>
            <person name="Nordberg H.P."/>
            <person name="Cantor M.N."/>
            <person name="Hua S.X."/>
        </authorList>
    </citation>
    <scope>NUCLEOTIDE SEQUENCE [LARGE SCALE GENOMIC DNA]</scope>
    <source>
        <strain evidence="1 2">UH-Slu-Lm8-n1</strain>
    </source>
</reference>
<evidence type="ECO:0000313" key="2">
    <source>
        <dbReference type="Proteomes" id="UP000054485"/>
    </source>
</evidence>
<reference evidence="2" key="2">
    <citation type="submission" date="2015-01" db="EMBL/GenBank/DDBJ databases">
        <title>Evolutionary Origins and Diversification of the Mycorrhizal Mutualists.</title>
        <authorList>
            <consortium name="DOE Joint Genome Institute"/>
            <consortium name="Mycorrhizal Genomics Consortium"/>
            <person name="Kohler A."/>
            <person name="Kuo A."/>
            <person name="Nagy L.G."/>
            <person name="Floudas D."/>
            <person name="Copeland A."/>
            <person name="Barry K.W."/>
            <person name="Cichocki N."/>
            <person name="Veneault-Fourrey C."/>
            <person name="LaButti K."/>
            <person name="Lindquist E.A."/>
            <person name="Lipzen A."/>
            <person name="Lundell T."/>
            <person name="Morin E."/>
            <person name="Murat C."/>
            <person name="Riley R."/>
            <person name="Ohm R."/>
            <person name="Sun H."/>
            <person name="Tunlid A."/>
            <person name="Henrissat B."/>
            <person name="Grigoriev I.V."/>
            <person name="Hibbett D.S."/>
            <person name="Martin F."/>
        </authorList>
    </citation>
    <scope>NUCLEOTIDE SEQUENCE [LARGE SCALE GENOMIC DNA]</scope>
    <source>
        <strain evidence="2">UH-Slu-Lm8-n1</strain>
    </source>
</reference>
<organism evidence="1 2">
    <name type="scientific">Suillus luteus UH-Slu-Lm8-n1</name>
    <dbReference type="NCBI Taxonomy" id="930992"/>
    <lineage>
        <taxon>Eukaryota</taxon>
        <taxon>Fungi</taxon>
        <taxon>Dikarya</taxon>
        <taxon>Basidiomycota</taxon>
        <taxon>Agaricomycotina</taxon>
        <taxon>Agaricomycetes</taxon>
        <taxon>Agaricomycetidae</taxon>
        <taxon>Boletales</taxon>
        <taxon>Suillineae</taxon>
        <taxon>Suillaceae</taxon>
        <taxon>Suillus</taxon>
    </lineage>
</organism>
<keyword evidence="2" id="KW-1185">Reference proteome</keyword>
<protein>
    <submittedName>
        <fullName evidence="1">Uncharacterized protein</fullName>
    </submittedName>
</protein>
<gene>
    <name evidence="1" type="ORF">CY34DRAFT_726625</name>
</gene>
<sequence>MGSKPTAYHPRPASWTAHAPAWYVRGSSTTFARRGSIRSRSGSQVMYMMGYLVDILHHTYSPRFDIIRGTRSSHHEQDVFTMTLGPAETQLHFPITINSHPVIGFSDDPLPAKLLRLVARVGITSYETHYSIQCIGLHGRSPSNFHMIRQLQLRPVFQETQIHKKQTVKH</sequence>
<evidence type="ECO:0000313" key="1">
    <source>
        <dbReference type="EMBL" id="KIK43189.1"/>
    </source>
</evidence>
<proteinExistence type="predicted"/>
<dbReference type="HOGENOM" id="CLU_1571687_0_0_1"/>
<accession>A0A0D0AZJ9</accession>
<dbReference type="AlphaFoldDB" id="A0A0D0AZJ9"/>
<name>A0A0D0AZJ9_9AGAM</name>
<dbReference type="InParanoid" id="A0A0D0AZJ9"/>